<gene>
    <name evidence="3" type="ORF">JQC72_06575</name>
</gene>
<accession>A0ABS2WI87</accession>
<keyword evidence="1" id="KW-1133">Transmembrane helix</keyword>
<keyword evidence="1" id="KW-0472">Membrane</keyword>
<feature type="transmembrane region" description="Helical" evidence="1">
    <location>
        <begin position="28"/>
        <end position="45"/>
    </location>
</feature>
<dbReference type="InterPro" id="IPR043738">
    <property type="entry name" value="DUF5683"/>
</dbReference>
<dbReference type="RefSeq" id="WP_205493986.1">
    <property type="nucleotide sequence ID" value="NZ_JAFHAP010000007.1"/>
</dbReference>
<reference evidence="3" key="1">
    <citation type="journal article" date="2024" name="Int. J. Syst. Evol. Microbiol.">
        <title>Polycladomyces zharkentensis sp. nov., a novel thermophilic cellulose- and starch-degrading member of the Bacillota from a geothermal aquifer in Kazakhstan.</title>
        <authorList>
            <person name="Mashzhan A."/>
            <person name="Kistaubayeva A."/>
            <person name="Javier-Lopez R."/>
            <person name="Bissenova U."/>
            <person name="Bissenbay A."/>
            <person name="Birkeland N.K."/>
        </authorList>
    </citation>
    <scope>NUCLEOTIDE SEQUENCE</scope>
    <source>
        <strain evidence="3">ZKZ2T</strain>
    </source>
</reference>
<feature type="transmembrane region" description="Helical" evidence="1">
    <location>
        <begin position="87"/>
        <end position="108"/>
    </location>
</feature>
<organism evidence="3 4">
    <name type="scientific">Polycladomyces zharkentensis</name>
    <dbReference type="NCBI Taxonomy" id="2807616"/>
    <lineage>
        <taxon>Bacteria</taxon>
        <taxon>Bacillati</taxon>
        <taxon>Bacillota</taxon>
        <taxon>Bacilli</taxon>
        <taxon>Bacillales</taxon>
        <taxon>Thermoactinomycetaceae</taxon>
        <taxon>Polycladomyces</taxon>
    </lineage>
</organism>
<dbReference type="EMBL" id="JAFHAP010000007">
    <property type="protein sequence ID" value="MBN2909186.1"/>
    <property type="molecule type" value="Genomic_DNA"/>
</dbReference>
<comment type="caution">
    <text evidence="3">The sequence shown here is derived from an EMBL/GenBank/DDBJ whole genome shotgun (WGS) entry which is preliminary data.</text>
</comment>
<keyword evidence="4" id="KW-1185">Reference proteome</keyword>
<dbReference type="Pfam" id="PF18935">
    <property type="entry name" value="DUF5683"/>
    <property type="match status" value="1"/>
</dbReference>
<evidence type="ECO:0000259" key="2">
    <source>
        <dbReference type="Pfam" id="PF18935"/>
    </source>
</evidence>
<evidence type="ECO:0000256" key="1">
    <source>
        <dbReference type="SAM" id="Phobius"/>
    </source>
</evidence>
<feature type="domain" description="DUF5683" evidence="2">
    <location>
        <begin position="8"/>
        <end position="40"/>
    </location>
</feature>
<proteinExistence type="predicted"/>
<keyword evidence="1" id="KW-0812">Transmembrane</keyword>
<feature type="transmembrane region" description="Helical" evidence="1">
    <location>
        <begin position="52"/>
        <end position="72"/>
    </location>
</feature>
<name>A0ABS2WI87_9BACL</name>
<evidence type="ECO:0000313" key="3">
    <source>
        <dbReference type="EMBL" id="MBN2909186.1"/>
    </source>
</evidence>
<dbReference type="Proteomes" id="UP001177120">
    <property type="component" value="Unassembled WGS sequence"/>
</dbReference>
<sequence>MIKIIISVLLSAVMPGLGQLYNRQKWKAVILISAFLVLGWLNLVNGGLLDEWILLLRIIGALDGGYVGYKIYRGIGNTTFLTTEKAIFQIGLVAVIVIGLSLSAFFMVREELRQEILAELQSPRDLNEVKQEAIQYLEQKYKKKFIAGHANYMPVTGQYTVRAYPEDNRQAKVLVYGYTKRDFQDTYVIGVLSLELKKKVNPIVDQIFGRENLWDSNIGIELGKDLEKKYERGKIPPLQTVLKSEPNQVTATISLSLYDTDPGKQEEEQILRFIKELQALSIKTVTIHIEYFDPNFKEKKDDSNVHPVDYRKFYLGMWVDDLKSIRSEKDLKQFILTDERGK</sequence>
<protein>
    <recommendedName>
        <fullName evidence="2">DUF5683 domain-containing protein</fullName>
    </recommendedName>
</protein>
<evidence type="ECO:0000313" key="4">
    <source>
        <dbReference type="Proteomes" id="UP001177120"/>
    </source>
</evidence>